<feature type="compositionally biased region" description="Low complexity" evidence="1">
    <location>
        <begin position="139"/>
        <end position="152"/>
    </location>
</feature>
<dbReference type="PANTHER" id="PTHR38697:SF1">
    <property type="entry name" value="NUCLEAR PORE COMPLEX PROTEIN SIMILAR TO S. CEREVISIAE NUP2 (EUROFUNG)"/>
    <property type="match status" value="1"/>
</dbReference>
<feature type="compositionally biased region" description="Low complexity" evidence="1">
    <location>
        <begin position="448"/>
        <end position="460"/>
    </location>
</feature>
<dbReference type="RefSeq" id="XP_008879642.1">
    <property type="nucleotide sequence ID" value="XM_008881420.1"/>
</dbReference>
<evidence type="ECO:0000259" key="2">
    <source>
        <dbReference type="PROSITE" id="PS50196"/>
    </source>
</evidence>
<dbReference type="PROSITE" id="PS50196">
    <property type="entry name" value="RANBD1"/>
    <property type="match status" value="1"/>
</dbReference>
<dbReference type="SUPFAM" id="SSF50729">
    <property type="entry name" value="PH domain-like"/>
    <property type="match status" value="1"/>
</dbReference>
<dbReference type="STRING" id="157072.A0A024TDP1"/>
<gene>
    <name evidence="3" type="ORF">H310_13785</name>
</gene>
<organism evidence="3">
    <name type="scientific">Aphanomyces invadans</name>
    <dbReference type="NCBI Taxonomy" id="157072"/>
    <lineage>
        <taxon>Eukaryota</taxon>
        <taxon>Sar</taxon>
        <taxon>Stramenopiles</taxon>
        <taxon>Oomycota</taxon>
        <taxon>Saprolegniomycetes</taxon>
        <taxon>Saprolegniales</taxon>
        <taxon>Verrucalvaceae</taxon>
        <taxon>Aphanomyces</taxon>
    </lineage>
</organism>
<accession>A0A024TDP1</accession>
<dbReference type="SMART" id="SM00160">
    <property type="entry name" value="RanBD"/>
    <property type="match status" value="1"/>
</dbReference>
<dbReference type="AlphaFoldDB" id="A0A024TDP1"/>
<dbReference type="EMBL" id="KI914007">
    <property type="protein sequence ID" value="ETV91716.1"/>
    <property type="molecule type" value="Genomic_DNA"/>
</dbReference>
<dbReference type="GeneID" id="20090835"/>
<reference evidence="3" key="1">
    <citation type="submission" date="2013-12" db="EMBL/GenBank/DDBJ databases">
        <title>The Genome Sequence of Aphanomyces invadans NJM9701.</title>
        <authorList>
            <consortium name="The Broad Institute Genomics Platform"/>
            <person name="Russ C."/>
            <person name="Tyler B."/>
            <person name="van West P."/>
            <person name="Dieguez-Uribeondo J."/>
            <person name="Young S.K."/>
            <person name="Zeng Q."/>
            <person name="Gargeya S."/>
            <person name="Fitzgerald M."/>
            <person name="Abouelleil A."/>
            <person name="Alvarado L."/>
            <person name="Chapman S.B."/>
            <person name="Gainer-Dewar J."/>
            <person name="Goldberg J."/>
            <person name="Griggs A."/>
            <person name="Gujja S."/>
            <person name="Hansen M."/>
            <person name="Howarth C."/>
            <person name="Imamovic A."/>
            <person name="Ireland A."/>
            <person name="Larimer J."/>
            <person name="McCowan C."/>
            <person name="Murphy C."/>
            <person name="Pearson M."/>
            <person name="Poon T.W."/>
            <person name="Priest M."/>
            <person name="Roberts A."/>
            <person name="Saif S."/>
            <person name="Shea T."/>
            <person name="Sykes S."/>
            <person name="Wortman J."/>
            <person name="Nusbaum C."/>
            <person name="Birren B."/>
        </authorList>
    </citation>
    <scope>NUCLEOTIDE SEQUENCE [LARGE SCALE GENOMIC DNA]</scope>
    <source>
        <strain evidence="3">NJM9701</strain>
    </source>
</reference>
<feature type="region of interest" description="Disordered" evidence="1">
    <location>
        <begin position="118"/>
        <end position="152"/>
    </location>
</feature>
<feature type="compositionally biased region" description="Low complexity" evidence="1">
    <location>
        <begin position="118"/>
        <end position="131"/>
    </location>
</feature>
<dbReference type="PANTHER" id="PTHR38697">
    <property type="entry name" value="NUCLEAR PORE COMPLEX PROTEIN SIMILAR TO S. CEREVISIAE NUP2 (EUROFUNG)"/>
    <property type="match status" value="1"/>
</dbReference>
<protein>
    <recommendedName>
        <fullName evidence="2">RanBD1 domain-containing protein</fullName>
    </recommendedName>
</protein>
<dbReference type="Pfam" id="PF00638">
    <property type="entry name" value="Ran_BP1"/>
    <property type="match status" value="1"/>
</dbReference>
<dbReference type="InterPro" id="IPR053074">
    <property type="entry name" value="NPC_Nucleoporin"/>
</dbReference>
<sequence length="592" mass="61249">MASKRRNEHAQMRREQYESMMDEDGSGECGGLVRASDEIIAKRRIVTARGSKRSAASTPSAPAPANPIAASSFKAPEPVSKPLSNPFAAFSGLTAPAAPSASANPFAAFKGLTSTTPASVVSSTTPSAPSTGFHGIVPPATTTTQSSTAKPSSKQGLNFLWIEAKVGKQSREEAKSTCLELLNKEFFAFVQEQVVENPMALWTTPIKEYMHHVECLEKDLDVLYGVKACDEKEAVASGASGGFTFGVPSPSTTLAPVTAPSAPKPSGIAFGATASAGDAPKPAGFTVGNKKDTAPAPSKSTDSKAKAVGFTFGPKNDSSPPFGEASNASGFSFGQPAKDSSPDSASKPSSASFSFGAASTTASPAFGSTPSDSTKPKMTSGFSFGTSTSGALFGDAKPSTGAASKPATGMSSFAAPPAAFSFGQATTSSVKASAPATSGFSFNLPNKPAASGASTPAAPANDDDDDDENIGREEATVIIKSDSEVDEEVLFEEAVVRLRQFKAAEKEWADLGSHPLKLLQHKTTKATRIVVRNSIGKVMLNAGLFAGLTIQAKPKSVLIPLMHEGKIFNFLFSIPPARIPEFKAEVEKNIPK</sequence>
<feature type="region of interest" description="Disordered" evidence="1">
    <location>
        <begin position="445"/>
        <end position="468"/>
    </location>
</feature>
<feature type="region of interest" description="Disordered" evidence="1">
    <location>
        <begin position="281"/>
        <end position="381"/>
    </location>
</feature>
<dbReference type="eggNOG" id="KOG0864">
    <property type="taxonomic scope" value="Eukaryota"/>
</dbReference>
<dbReference type="OrthoDB" id="185618at2759"/>
<feature type="compositionally biased region" description="Basic and acidic residues" evidence="1">
    <location>
        <begin position="8"/>
        <end position="17"/>
    </location>
</feature>
<evidence type="ECO:0000313" key="3">
    <source>
        <dbReference type="EMBL" id="ETV91716.1"/>
    </source>
</evidence>
<dbReference type="InterPro" id="IPR011993">
    <property type="entry name" value="PH-like_dom_sf"/>
</dbReference>
<evidence type="ECO:0000256" key="1">
    <source>
        <dbReference type="SAM" id="MobiDB-lite"/>
    </source>
</evidence>
<feature type="compositionally biased region" description="Low complexity" evidence="1">
    <location>
        <begin position="336"/>
        <end position="371"/>
    </location>
</feature>
<feature type="region of interest" description="Disordered" evidence="1">
    <location>
        <begin position="47"/>
        <end position="77"/>
    </location>
</feature>
<proteinExistence type="predicted"/>
<name>A0A024TDP1_9STRA</name>
<feature type="domain" description="RanBD1" evidence="2">
    <location>
        <begin position="484"/>
        <end position="551"/>
    </location>
</feature>
<dbReference type="VEuPathDB" id="FungiDB:H310_13785"/>
<dbReference type="InterPro" id="IPR000156">
    <property type="entry name" value="Ran_bind_dom"/>
</dbReference>
<feature type="region of interest" description="Disordered" evidence="1">
    <location>
        <begin position="1"/>
        <end position="30"/>
    </location>
</feature>
<dbReference type="Gene3D" id="2.30.29.30">
    <property type="entry name" value="Pleckstrin-homology domain (PH domain)/Phosphotyrosine-binding domain (PTB)"/>
    <property type="match status" value="1"/>
</dbReference>